<gene>
    <name evidence="1" type="ORF">F0L68_29675</name>
</gene>
<organism evidence="1 2">
    <name type="scientific">Solihabitans fulvus</name>
    <dbReference type="NCBI Taxonomy" id="1892852"/>
    <lineage>
        <taxon>Bacteria</taxon>
        <taxon>Bacillati</taxon>
        <taxon>Actinomycetota</taxon>
        <taxon>Actinomycetes</taxon>
        <taxon>Pseudonocardiales</taxon>
        <taxon>Pseudonocardiaceae</taxon>
        <taxon>Solihabitans</taxon>
    </lineage>
</organism>
<evidence type="ECO:0000313" key="2">
    <source>
        <dbReference type="Proteomes" id="UP000323454"/>
    </source>
</evidence>
<dbReference type="Proteomes" id="UP000323454">
    <property type="component" value="Unassembled WGS sequence"/>
</dbReference>
<accession>A0A5B2WTY2</accession>
<dbReference type="AlphaFoldDB" id="A0A5B2WTY2"/>
<keyword evidence="1" id="KW-0378">Hydrolase</keyword>
<reference evidence="1 2" key="2">
    <citation type="submission" date="2019-09" db="EMBL/GenBank/DDBJ databases">
        <authorList>
            <person name="Jin C."/>
        </authorList>
    </citation>
    <scope>NUCLEOTIDE SEQUENCE [LARGE SCALE GENOMIC DNA]</scope>
    <source>
        <strain evidence="1 2">AN110305</strain>
    </source>
</reference>
<dbReference type="GO" id="GO:0016787">
    <property type="term" value="F:hydrolase activity"/>
    <property type="evidence" value="ECO:0007669"/>
    <property type="project" value="UniProtKB-KW"/>
</dbReference>
<dbReference type="InterPro" id="IPR029058">
    <property type="entry name" value="AB_hydrolase_fold"/>
</dbReference>
<reference evidence="1 2" key="1">
    <citation type="submission" date="2019-09" db="EMBL/GenBank/DDBJ databases">
        <title>Goodfellowia gen. nov., a new genus of the Pseudonocardineae related to Actinoalloteichus, containing Goodfellowia coeruleoviolacea gen. nov., comb. nov. gen. nov., comb. nov.</title>
        <authorList>
            <person name="Labeda D."/>
        </authorList>
    </citation>
    <scope>NUCLEOTIDE SEQUENCE [LARGE SCALE GENOMIC DNA]</scope>
    <source>
        <strain evidence="1 2">AN110305</strain>
    </source>
</reference>
<protein>
    <submittedName>
        <fullName evidence="1">Alpha/beta hydrolase</fullName>
    </submittedName>
</protein>
<dbReference type="Gene3D" id="3.40.50.1820">
    <property type="entry name" value="alpha/beta hydrolase"/>
    <property type="match status" value="1"/>
</dbReference>
<keyword evidence="2" id="KW-1185">Reference proteome</keyword>
<dbReference type="SUPFAM" id="SSF53474">
    <property type="entry name" value="alpha/beta-Hydrolases"/>
    <property type="match status" value="1"/>
</dbReference>
<comment type="caution">
    <text evidence="1">The sequence shown here is derived from an EMBL/GenBank/DDBJ whole genome shotgun (WGS) entry which is preliminary data.</text>
</comment>
<dbReference type="EMBL" id="VUOB01000059">
    <property type="protein sequence ID" value="KAA2254985.1"/>
    <property type="molecule type" value="Genomic_DNA"/>
</dbReference>
<evidence type="ECO:0000313" key="1">
    <source>
        <dbReference type="EMBL" id="KAA2254985.1"/>
    </source>
</evidence>
<sequence>MLLPGTGSDEVFVRAVFAGPLLALGLPLTAPAPVPGVDLVRHHLAALDAAAERGPVLVGGISLGAHVAANWAVRNQDRCAGLLAALPAWHGPAPSDAPAAWAARASAAAIERDGLAATLRASTEGVAGWLSAELHRAWTRHGDGLAASLRAAAAYPGPDLADLRGLDVPAGIAACSDDPVHPAEEADVWAAALPNAVARRTTLAAMAADREALGRAALLAWLSAARHRAGVS</sequence>
<proteinExistence type="predicted"/>
<name>A0A5B2WTY2_9PSEU</name>
<dbReference type="OrthoDB" id="4371333at2"/>